<evidence type="ECO:0000256" key="1">
    <source>
        <dbReference type="SAM" id="Phobius"/>
    </source>
</evidence>
<dbReference type="EMBL" id="MBFT01000480">
    <property type="protein sequence ID" value="PVU90485.1"/>
    <property type="molecule type" value="Genomic_DNA"/>
</dbReference>
<keyword evidence="1" id="KW-1133">Transmembrane helix</keyword>
<protein>
    <recommendedName>
        <fullName evidence="4">MalT-like TPR region domain-containing protein</fullName>
    </recommendedName>
</protein>
<feature type="transmembrane region" description="Helical" evidence="1">
    <location>
        <begin position="58"/>
        <end position="85"/>
    </location>
</feature>
<evidence type="ECO:0000313" key="3">
    <source>
        <dbReference type="Proteomes" id="UP000245699"/>
    </source>
</evidence>
<dbReference type="Gene3D" id="1.25.40.10">
    <property type="entry name" value="Tetratricopeptide repeat domain"/>
    <property type="match status" value="2"/>
</dbReference>
<keyword evidence="1" id="KW-0812">Transmembrane</keyword>
<name>A0A2T9YDU3_9FUNG</name>
<gene>
    <name evidence="2" type="ORF">BB559_004590</name>
</gene>
<dbReference type="OrthoDB" id="10050400at2759"/>
<keyword evidence="3" id="KW-1185">Reference proteome</keyword>
<dbReference type="PANTHER" id="PTHR28142">
    <property type="entry name" value="MITOCHONDRIAL INNER MEMBRANE I-AAA PROTEASE SUPERCOMPLEX SUBUNIT MGR3-RELATED"/>
    <property type="match status" value="1"/>
</dbReference>
<comment type="caution">
    <text evidence="2">The sequence shown here is derived from an EMBL/GenBank/DDBJ whole genome shotgun (WGS) entry which is preliminary data.</text>
</comment>
<evidence type="ECO:0000313" key="2">
    <source>
        <dbReference type="EMBL" id="PVU90485.1"/>
    </source>
</evidence>
<dbReference type="AlphaFoldDB" id="A0A2T9YDU3"/>
<dbReference type="InterPro" id="IPR040201">
    <property type="entry name" value="Mrg3-like"/>
</dbReference>
<dbReference type="STRING" id="61424.A0A2T9YDU3"/>
<proteinExistence type="predicted"/>
<dbReference type="PANTHER" id="PTHR28142:SF1">
    <property type="entry name" value="MITOCHONDRIAL INNER MEMBRANE I-AAA PROTEASE SUPERCOMPLEX SUBUNIT MGR3-RELATED"/>
    <property type="match status" value="1"/>
</dbReference>
<organism evidence="2 3">
    <name type="scientific">Furculomyces boomerangus</name>
    <dbReference type="NCBI Taxonomy" id="61424"/>
    <lineage>
        <taxon>Eukaryota</taxon>
        <taxon>Fungi</taxon>
        <taxon>Fungi incertae sedis</taxon>
        <taxon>Zoopagomycota</taxon>
        <taxon>Kickxellomycotina</taxon>
        <taxon>Harpellomycetes</taxon>
        <taxon>Harpellales</taxon>
        <taxon>Harpellaceae</taxon>
        <taxon>Furculomyces</taxon>
    </lineage>
</organism>
<evidence type="ECO:0008006" key="4">
    <source>
        <dbReference type="Google" id="ProtNLM"/>
    </source>
</evidence>
<reference evidence="2 3" key="1">
    <citation type="journal article" date="2018" name="MBio">
        <title>Comparative Genomics Reveals the Core Gene Toolbox for the Fungus-Insect Symbiosis.</title>
        <authorList>
            <person name="Wang Y."/>
            <person name="Stata M."/>
            <person name="Wang W."/>
            <person name="Stajich J.E."/>
            <person name="White M.M."/>
            <person name="Moncalvo J.M."/>
        </authorList>
    </citation>
    <scope>NUCLEOTIDE SEQUENCE [LARGE SCALE GENOMIC DNA]</scope>
    <source>
        <strain evidence="2 3">AUS-77-4</strain>
    </source>
</reference>
<sequence>MLRKVYGTIASRGNIFGRVPRGNVLQAGVYKRPGTFGEKRYASSKEGFLDSEAGKVSLVVVGSVICLGIFSYQGYVFFFGPGNIYPKEVRKLLRKGGEAYLQIGKSRNLESAVEYYTKALELLENGTEKKANLGPDSIHVTGLIARISEVYIAMGDYGKANEYLLDLMGRIFTEEEMGDYSLVVEKLVDEKLASGKLENLMRGIGAANRLAETYERMGDKKMRYRHVFQDESPGAIKEYEEAERWYSWCLSGVLGAYQHHYSKNNGQETPDFDPKTLPKYLSEYMLTSLFYNASSFYTKIGRTDLSLPLLLRSLDVMGPKVKKGDEESVCRTSVVMSHLADISVKNNDYQSAKRWARTGDDMCSRFPGNQDCSRSHVSFVYANGFMLESENRPSEARVEYRKALELSKAMGFPEGEFQATNALARTSTEKSSIVTL</sequence>
<dbReference type="InterPro" id="IPR011990">
    <property type="entry name" value="TPR-like_helical_dom_sf"/>
</dbReference>
<accession>A0A2T9YDU3</accession>
<keyword evidence="1" id="KW-0472">Membrane</keyword>
<dbReference type="Proteomes" id="UP000245699">
    <property type="component" value="Unassembled WGS sequence"/>
</dbReference>
<dbReference type="SUPFAM" id="SSF48452">
    <property type="entry name" value="TPR-like"/>
    <property type="match status" value="1"/>
</dbReference>